<feature type="compositionally biased region" description="Basic and acidic residues" evidence="1">
    <location>
        <begin position="650"/>
        <end position="662"/>
    </location>
</feature>
<sequence>MIPRFLVCFLLLPSVVVSGSTVSTTSSKKISGGYFSLSLKAQASTSRGSSGSTGNLRGLQDADDDFFDDVKDNMNMNNNNDINNNMDNGEFPDDEYHCRDPELVEEAFWKDKTVQCDWDTHEWILDKLDEDEIPEHCIDEEFEFQTVKDLRDWQEPCYLWMTLYGELAPSTAPSPAPSDPTPSIPGTIHTMLPFGALANTTTSDSNTTAPTADASTLAVTTTGPTSQQPSEAMTTSPTSSPIQLTSSPTQSPTPAPSETTTDAITGIPTLEPTAAVTSEPSAEPTPAVALEITSIPHLDHEYTHDFTEEAVNTVQANTPLVPMPTPDKAPTRTYPPVTLPAITPPMEEYSPAGPHIYEIPTMVMTYLIDPARRRNLIWMHMDRDVLEDVTASHVETEIRRSLTFWWEQQPGAEQQGPLQVAVDVSLTSVRSFLLPNETMVATEALSGVVSVLEPSNGAMAAKATTTTTVVVNQPQVKWPESIEEQMEAAFHGNALRRYVRRLKTSSDPILQRTDYIEVGLPLDLLASNTNNVDTTNTNIPPNNPASSTNPNDNVEAATVWSVGGVEFSLTTLAIIAGSIALFSIFLLLCVCWKLRAIRKQQQLDELNLLPTSTKPSHSTEEGSEGDDNNNDKNKNKKSRRTLRGNKKGKGVKEEESVAERSAETTTNDPTNRYYQRYVAETDDRSLATSTYSYLDSNLHGNGGISLAPSYLYGNDDASLQSKAMWSLIDGITNQGDEEVDVHPDANYTYDQTASPSMSRPVASSSSGAVKTPDANFISPRNMTISTIKRDSTNPLSYDEETDNLSLTSMGGGISYADRVSFAAASSAESPMAAEPKTEPANTPTDNAPTTEDHEARNMAYLGMSARKKKNSIASSSSNSGGGCENTTGSVRKAIGQLTSCASSSKDRREDEEPIVMPAPSDEVGSPPLRSTSVSSKDAADSTIQDLHHRLGDSTMNSKNSGLLPDKLFPDDTIESGATNTSSSKVGVTATVMDTSKLLKDGKGQYVIDSMSSF</sequence>
<gene>
    <name evidence="4" type="ORF">SEMRO_651_G181600.1</name>
</gene>
<feature type="chain" id="PRO_5040225514" evidence="3">
    <location>
        <begin position="19"/>
        <end position="1013"/>
    </location>
</feature>
<keyword evidence="5" id="KW-1185">Reference proteome</keyword>
<feature type="region of interest" description="Disordered" evidence="1">
    <location>
        <begin position="608"/>
        <end position="673"/>
    </location>
</feature>
<feature type="region of interest" description="Disordered" evidence="1">
    <location>
        <begin position="865"/>
        <end position="941"/>
    </location>
</feature>
<feature type="compositionally biased region" description="Pro residues" evidence="1">
    <location>
        <begin position="172"/>
        <end position="183"/>
    </location>
</feature>
<feature type="region of interest" description="Disordered" evidence="1">
    <location>
        <begin position="169"/>
        <end position="264"/>
    </location>
</feature>
<keyword evidence="3" id="KW-0732">Signal</keyword>
<feature type="compositionally biased region" description="Polar residues" evidence="1">
    <location>
        <begin position="663"/>
        <end position="673"/>
    </location>
</feature>
<keyword evidence="2" id="KW-0472">Membrane</keyword>
<feature type="compositionally biased region" description="Polar residues" evidence="1">
    <location>
        <begin position="217"/>
        <end position="233"/>
    </location>
</feature>
<evidence type="ECO:0000313" key="4">
    <source>
        <dbReference type="EMBL" id="CAB9514404.1"/>
    </source>
</evidence>
<evidence type="ECO:0000313" key="5">
    <source>
        <dbReference type="Proteomes" id="UP001153069"/>
    </source>
</evidence>
<evidence type="ECO:0000256" key="2">
    <source>
        <dbReference type="SAM" id="Phobius"/>
    </source>
</evidence>
<feature type="compositionally biased region" description="Low complexity" evidence="1">
    <location>
        <begin position="234"/>
        <end position="261"/>
    </location>
</feature>
<organism evidence="4 5">
    <name type="scientific">Seminavis robusta</name>
    <dbReference type="NCBI Taxonomy" id="568900"/>
    <lineage>
        <taxon>Eukaryota</taxon>
        <taxon>Sar</taxon>
        <taxon>Stramenopiles</taxon>
        <taxon>Ochrophyta</taxon>
        <taxon>Bacillariophyta</taxon>
        <taxon>Bacillariophyceae</taxon>
        <taxon>Bacillariophycidae</taxon>
        <taxon>Naviculales</taxon>
        <taxon>Naviculaceae</taxon>
        <taxon>Seminavis</taxon>
    </lineage>
</organism>
<keyword evidence="2" id="KW-0812">Transmembrane</keyword>
<feature type="transmembrane region" description="Helical" evidence="2">
    <location>
        <begin position="572"/>
        <end position="592"/>
    </location>
</feature>
<evidence type="ECO:0000256" key="3">
    <source>
        <dbReference type="SAM" id="SignalP"/>
    </source>
</evidence>
<feature type="region of interest" description="Disordered" evidence="1">
    <location>
        <begin position="533"/>
        <end position="552"/>
    </location>
</feature>
<feature type="compositionally biased region" description="Low complexity" evidence="1">
    <location>
        <begin position="826"/>
        <end position="849"/>
    </location>
</feature>
<proteinExistence type="predicted"/>
<reference evidence="4" key="1">
    <citation type="submission" date="2020-06" db="EMBL/GenBank/DDBJ databases">
        <authorList>
            <consortium name="Plant Systems Biology data submission"/>
        </authorList>
    </citation>
    <scope>NUCLEOTIDE SEQUENCE</scope>
    <source>
        <strain evidence="4">D6</strain>
    </source>
</reference>
<name>A0A9N8E5U6_9STRA</name>
<comment type="caution">
    <text evidence="4">The sequence shown here is derived from an EMBL/GenBank/DDBJ whole genome shotgun (WGS) entry which is preliminary data.</text>
</comment>
<accession>A0A9N8E5U6</accession>
<feature type="region of interest" description="Disordered" evidence="1">
    <location>
        <begin position="826"/>
        <end position="853"/>
    </location>
</feature>
<feature type="region of interest" description="Disordered" evidence="1">
    <location>
        <begin position="751"/>
        <end position="775"/>
    </location>
</feature>
<feature type="compositionally biased region" description="Basic residues" evidence="1">
    <location>
        <begin position="634"/>
        <end position="649"/>
    </location>
</feature>
<dbReference type="EMBL" id="CAICTM010000650">
    <property type="protein sequence ID" value="CAB9514404.1"/>
    <property type="molecule type" value="Genomic_DNA"/>
</dbReference>
<dbReference type="Proteomes" id="UP001153069">
    <property type="component" value="Unassembled WGS sequence"/>
</dbReference>
<feature type="compositionally biased region" description="Low complexity" evidence="1">
    <location>
        <begin position="753"/>
        <end position="766"/>
    </location>
</feature>
<protein>
    <submittedName>
        <fullName evidence="4">Uncharacterized protein</fullName>
    </submittedName>
</protein>
<feature type="signal peptide" evidence="3">
    <location>
        <begin position="1"/>
        <end position="18"/>
    </location>
</feature>
<keyword evidence="2" id="KW-1133">Transmembrane helix</keyword>
<dbReference type="AlphaFoldDB" id="A0A9N8E5U6"/>
<evidence type="ECO:0000256" key="1">
    <source>
        <dbReference type="SAM" id="MobiDB-lite"/>
    </source>
</evidence>
<feature type="compositionally biased region" description="Low complexity" evidence="1">
    <location>
        <begin position="198"/>
        <end position="216"/>
    </location>
</feature>